<evidence type="ECO:0000256" key="11">
    <source>
        <dbReference type="SAM" id="Coils"/>
    </source>
</evidence>
<dbReference type="GO" id="GO:0008270">
    <property type="term" value="F:zinc ion binding"/>
    <property type="evidence" value="ECO:0007669"/>
    <property type="project" value="UniProtKB-KW"/>
</dbReference>
<evidence type="ECO:0000313" key="14">
    <source>
        <dbReference type="EMBL" id="KAI7812692.1"/>
    </source>
</evidence>
<feature type="region of interest" description="Disordered" evidence="12">
    <location>
        <begin position="512"/>
        <end position="543"/>
    </location>
</feature>
<feature type="domain" description="C2H2-type" evidence="13">
    <location>
        <begin position="471"/>
        <end position="498"/>
    </location>
</feature>
<dbReference type="FunFam" id="3.30.160.60:FF:000100">
    <property type="entry name" value="Zinc finger 45-like"/>
    <property type="match status" value="2"/>
</dbReference>
<protein>
    <recommendedName>
        <fullName evidence="13">C2H2-type domain-containing protein</fullName>
    </recommendedName>
</protein>
<comment type="caution">
    <text evidence="14">The sequence shown here is derived from an EMBL/GenBank/DDBJ whole genome shotgun (WGS) entry which is preliminary data.</text>
</comment>
<proteinExistence type="inferred from homology"/>
<keyword evidence="8" id="KW-0804">Transcription</keyword>
<evidence type="ECO:0000313" key="15">
    <source>
        <dbReference type="Proteomes" id="UP001059041"/>
    </source>
</evidence>
<accession>A0A9W7X224</accession>
<dbReference type="GO" id="GO:0000978">
    <property type="term" value="F:RNA polymerase II cis-regulatory region sequence-specific DNA binding"/>
    <property type="evidence" value="ECO:0007669"/>
    <property type="project" value="TreeGrafter"/>
</dbReference>
<dbReference type="PANTHER" id="PTHR23235">
    <property type="entry name" value="KRUEPPEL-LIKE TRANSCRIPTION FACTOR"/>
    <property type="match status" value="1"/>
</dbReference>
<feature type="domain" description="C2H2-type" evidence="13">
    <location>
        <begin position="303"/>
        <end position="330"/>
    </location>
</feature>
<dbReference type="Gene3D" id="3.30.160.60">
    <property type="entry name" value="Classic Zinc Finger"/>
    <property type="match status" value="10"/>
</dbReference>
<feature type="domain" description="C2H2-type" evidence="13">
    <location>
        <begin position="415"/>
        <end position="442"/>
    </location>
</feature>
<dbReference type="FunFam" id="3.30.160.60:FF:002343">
    <property type="entry name" value="Zinc finger protein 33A"/>
    <property type="match status" value="4"/>
</dbReference>
<organism evidence="14 15">
    <name type="scientific">Triplophysa rosa</name>
    <name type="common">Cave loach</name>
    <dbReference type="NCBI Taxonomy" id="992332"/>
    <lineage>
        <taxon>Eukaryota</taxon>
        <taxon>Metazoa</taxon>
        <taxon>Chordata</taxon>
        <taxon>Craniata</taxon>
        <taxon>Vertebrata</taxon>
        <taxon>Euteleostomi</taxon>
        <taxon>Actinopterygii</taxon>
        <taxon>Neopterygii</taxon>
        <taxon>Teleostei</taxon>
        <taxon>Ostariophysi</taxon>
        <taxon>Cypriniformes</taxon>
        <taxon>Nemacheilidae</taxon>
        <taxon>Triplophysa</taxon>
    </lineage>
</organism>
<reference evidence="14" key="1">
    <citation type="submission" date="2021-02" db="EMBL/GenBank/DDBJ databases">
        <title>Comparative genomics reveals that relaxation of natural selection precedes convergent phenotypic evolution of cavefish.</title>
        <authorList>
            <person name="Peng Z."/>
        </authorList>
    </citation>
    <scope>NUCLEOTIDE SEQUENCE</scope>
    <source>
        <tissue evidence="14">Muscle</tissue>
    </source>
</reference>
<comment type="similarity">
    <text evidence="2">Belongs to the krueppel C2H2-type zinc-finger protein family.</text>
</comment>
<evidence type="ECO:0000256" key="4">
    <source>
        <dbReference type="ARBA" id="ARBA00022737"/>
    </source>
</evidence>
<dbReference type="Proteomes" id="UP001059041">
    <property type="component" value="Linkage Group LG2"/>
</dbReference>
<dbReference type="FunFam" id="3.30.160.60:FF:000193">
    <property type="entry name" value="Zinc finger protein 300"/>
    <property type="match status" value="1"/>
</dbReference>
<evidence type="ECO:0000256" key="5">
    <source>
        <dbReference type="ARBA" id="ARBA00022771"/>
    </source>
</evidence>
<dbReference type="FunFam" id="3.30.160.60:FF:000358">
    <property type="entry name" value="zinc finger protein 24"/>
    <property type="match status" value="1"/>
</dbReference>
<evidence type="ECO:0000256" key="10">
    <source>
        <dbReference type="PROSITE-ProRule" id="PRU00042"/>
    </source>
</evidence>
<evidence type="ECO:0000256" key="6">
    <source>
        <dbReference type="ARBA" id="ARBA00022833"/>
    </source>
</evidence>
<keyword evidence="9" id="KW-0539">Nucleus</keyword>
<gene>
    <name evidence="14" type="ORF">IRJ41_007238</name>
</gene>
<evidence type="ECO:0000256" key="8">
    <source>
        <dbReference type="ARBA" id="ARBA00023163"/>
    </source>
</evidence>
<feature type="compositionally biased region" description="Polar residues" evidence="12">
    <location>
        <begin position="523"/>
        <end position="543"/>
    </location>
</feature>
<name>A0A9W7X224_TRIRA</name>
<dbReference type="PROSITE" id="PS50157">
    <property type="entry name" value="ZINC_FINGER_C2H2_2"/>
    <property type="match status" value="10"/>
</dbReference>
<keyword evidence="6" id="KW-0862">Zinc</keyword>
<dbReference type="FunFam" id="3.30.160.60:FF:000624">
    <property type="entry name" value="zinc finger protein 697"/>
    <property type="match status" value="1"/>
</dbReference>
<comment type="subcellular location">
    <subcellularLocation>
        <location evidence="1">Nucleus</location>
    </subcellularLocation>
</comment>
<evidence type="ECO:0000256" key="1">
    <source>
        <dbReference type="ARBA" id="ARBA00004123"/>
    </source>
</evidence>
<dbReference type="InterPro" id="IPR036236">
    <property type="entry name" value="Znf_C2H2_sf"/>
</dbReference>
<dbReference type="SMART" id="SM00355">
    <property type="entry name" value="ZnF_C2H2"/>
    <property type="match status" value="10"/>
</dbReference>
<feature type="domain" description="C2H2-type" evidence="13">
    <location>
        <begin position="246"/>
        <end position="273"/>
    </location>
</feature>
<feature type="coiled-coil region" evidence="11">
    <location>
        <begin position="27"/>
        <end position="54"/>
    </location>
</feature>
<dbReference type="PROSITE" id="PS00028">
    <property type="entry name" value="ZINC_FINGER_C2H2_1"/>
    <property type="match status" value="10"/>
</dbReference>
<feature type="domain" description="C2H2-type" evidence="13">
    <location>
        <begin position="359"/>
        <end position="386"/>
    </location>
</feature>
<dbReference type="FunFam" id="3.30.160.60:FF:000475">
    <property type="entry name" value="zinc finger protein 32 isoform X1"/>
    <property type="match status" value="1"/>
</dbReference>
<dbReference type="InterPro" id="IPR013087">
    <property type="entry name" value="Znf_C2H2_type"/>
</dbReference>
<keyword evidence="5 10" id="KW-0863">Zinc-finger</keyword>
<evidence type="ECO:0000256" key="2">
    <source>
        <dbReference type="ARBA" id="ARBA00006991"/>
    </source>
</evidence>
<feature type="compositionally biased region" description="Basic and acidic residues" evidence="12">
    <location>
        <begin position="88"/>
        <end position="98"/>
    </location>
</feature>
<evidence type="ECO:0000259" key="13">
    <source>
        <dbReference type="PROSITE" id="PS50157"/>
    </source>
</evidence>
<dbReference type="Pfam" id="PF00096">
    <property type="entry name" value="zf-C2H2"/>
    <property type="match status" value="10"/>
</dbReference>
<feature type="domain" description="C2H2-type" evidence="13">
    <location>
        <begin position="387"/>
        <end position="414"/>
    </location>
</feature>
<evidence type="ECO:0000256" key="7">
    <source>
        <dbReference type="ARBA" id="ARBA00023015"/>
    </source>
</evidence>
<dbReference type="EMBL" id="JAFHDT010000002">
    <property type="protein sequence ID" value="KAI7812692.1"/>
    <property type="molecule type" value="Genomic_DNA"/>
</dbReference>
<keyword evidence="15" id="KW-1185">Reference proteome</keyword>
<keyword evidence="4" id="KW-0677">Repeat</keyword>
<keyword evidence="7" id="KW-0805">Transcription regulation</keyword>
<feature type="domain" description="C2H2-type" evidence="13">
    <location>
        <begin position="331"/>
        <end position="358"/>
    </location>
</feature>
<feature type="domain" description="C2H2-type" evidence="13">
    <location>
        <begin position="443"/>
        <end position="470"/>
    </location>
</feature>
<evidence type="ECO:0000256" key="9">
    <source>
        <dbReference type="ARBA" id="ARBA00023242"/>
    </source>
</evidence>
<dbReference type="GO" id="GO:0000981">
    <property type="term" value="F:DNA-binding transcription factor activity, RNA polymerase II-specific"/>
    <property type="evidence" value="ECO:0007669"/>
    <property type="project" value="TreeGrafter"/>
</dbReference>
<dbReference type="AlphaFoldDB" id="A0A9W7X224"/>
<dbReference type="GO" id="GO:0005634">
    <property type="term" value="C:nucleus"/>
    <property type="evidence" value="ECO:0007669"/>
    <property type="project" value="UniProtKB-SubCell"/>
</dbReference>
<dbReference type="SUPFAM" id="SSF57667">
    <property type="entry name" value="beta-beta-alpha zinc fingers"/>
    <property type="match status" value="6"/>
</dbReference>
<evidence type="ECO:0000256" key="12">
    <source>
        <dbReference type="SAM" id="MobiDB-lite"/>
    </source>
</evidence>
<keyword evidence="3" id="KW-0479">Metal-binding</keyword>
<feature type="region of interest" description="Disordered" evidence="12">
    <location>
        <begin position="83"/>
        <end position="133"/>
    </location>
</feature>
<sequence>MAKFGDLKSFLESSLNEIFRATVSDILDSVDQTLTEYQRKMQRIESENEDLRKRLCAKVETTKRVKTENEEDAVAQLTEDLYPATHISEPRHQTKITRDLQTNRSQSPQQLNKDCSPSTRVTLKPDPDAEDSCAVDLSMSHTSPKHTYKDIETEQDAEGCVDFKCPREMPGDYDSNVKVTIVSDEMYCVGEDDDHRADAHSEDEARDLYETEPRSPDVFSEEGFSGIFQVTESPPKSQAFTLNSSYNCSQCNKSFKHEASLNIHLRAHLSSEKPLICSYCGKGFDRADIFKNHLRTHTGERPFACDLCGKSYGHQSQLRIHKRIHTGERPYCCSYCGKRFNEHNQLKVHLRTHTGERPYSCSVCAKTFSNAGNLKSHLRVHTGEKPYSCGQCGKSFNGMGDLKTHFRIHTGEKPYQCELCTKTFSQAGHLTIHKRMHTGERPYSCDECGKRFTVASSLKLHQLTHTGEKLHNCSHCDKSFSRACHLKRHELVHTKEKLYSCSHCGKRYSDQSSMKKHQKQHNADNTETQQCEDGRNAAQNLTE</sequence>
<keyword evidence="11" id="KW-0175">Coiled coil</keyword>
<evidence type="ECO:0000256" key="3">
    <source>
        <dbReference type="ARBA" id="ARBA00022723"/>
    </source>
</evidence>
<dbReference type="OrthoDB" id="6591996at2759"/>
<feature type="compositionally biased region" description="Polar residues" evidence="12">
    <location>
        <begin position="99"/>
        <end position="121"/>
    </location>
</feature>
<feature type="domain" description="C2H2-type" evidence="13">
    <location>
        <begin position="499"/>
        <end position="526"/>
    </location>
</feature>
<feature type="domain" description="C2H2-type" evidence="13">
    <location>
        <begin position="275"/>
        <end position="302"/>
    </location>
</feature>